<dbReference type="SUPFAM" id="SSF48403">
    <property type="entry name" value="Ankyrin repeat"/>
    <property type="match status" value="1"/>
</dbReference>
<evidence type="ECO:0000313" key="4">
    <source>
        <dbReference type="Proteomes" id="UP000664073"/>
    </source>
</evidence>
<proteinExistence type="predicted"/>
<reference evidence="3" key="1">
    <citation type="submission" date="2021-03" db="EMBL/GenBank/DDBJ databases">
        <title>The complete genome sequence of Acetobacter sp. TBRC 12339.</title>
        <authorList>
            <person name="Charoenyingcharoen P."/>
            <person name="Yukphan P."/>
        </authorList>
    </citation>
    <scope>NUCLEOTIDE SEQUENCE</scope>
    <source>
        <strain evidence="3">TBRC 12339</strain>
    </source>
</reference>
<name>A0A939HLQ9_9PROT</name>
<dbReference type="AlphaFoldDB" id="A0A939HLQ9"/>
<dbReference type="Gene3D" id="1.25.40.20">
    <property type="entry name" value="Ankyrin repeat-containing domain"/>
    <property type="match status" value="1"/>
</dbReference>
<feature type="signal peptide" evidence="2">
    <location>
        <begin position="1"/>
        <end position="39"/>
    </location>
</feature>
<protein>
    <submittedName>
        <fullName evidence="3">Ankyrin repeat domain-containing protein</fullName>
    </submittedName>
</protein>
<accession>A0A939HLQ9</accession>
<dbReference type="EMBL" id="JAFVMH010000001">
    <property type="protein sequence ID" value="MBO1323939.1"/>
    <property type="molecule type" value="Genomic_DNA"/>
</dbReference>
<keyword evidence="4" id="KW-1185">Reference proteome</keyword>
<feature type="compositionally biased region" description="Low complexity" evidence="1">
    <location>
        <begin position="63"/>
        <end position="74"/>
    </location>
</feature>
<gene>
    <name evidence="3" type="ORF">J2D77_02060</name>
</gene>
<evidence type="ECO:0000256" key="2">
    <source>
        <dbReference type="SAM" id="SignalP"/>
    </source>
</evidence>
<dbReference type="Proteomes" id="UP000664073">
    <property type="component" value="Unassembled WGS sequence"/>
</dbReference>
<feature type="region of interest" description="Disordered" evidence="1">
    <location>
        <begin position="43"/>
        <end position="85"/>
    </location>
</feature>
<dbReference type="InterPro" id="IPR036770">
    <property type="entry name" value="Ankyrin_rpt-contain_sf"/>
</dbReference>
<comment type="caution">
    <text evidence="3">The sequence shown here is derived from an EMBL/GenBank/DDBJ whole genome shotgun (WGS) entry which is preliminary data.</text>
</comment>
<sequence length="201" mass="20690">MIDWAEYNIGLTMTRFPRLVSSALLACSLSMLATAPAWASDEEDQAAAEEAQQKAESAKAAKRAAPPAAIPGAAGMDEDSGDHASRDVEPTVALFDAINRGSVTAAREAINRGADLHGHNILGQTPLDMSIDLNRNPITFFLLSLRGSDSTVGGAGTTMIGNDMDGATGDNGSYGGRHGGRAENTSGIPQPSIGFLGFGGS</sequence>
<feature type="chain" id="PRO_5038072689" evidence="2">
    <location>
        <begin position="40"/>
        <end position="201"/>
    </location>
</feature>
<keyword evidence="2" id="KW-0732">Signal</keyword>
<evidence type="ECO:0000313" key="3">
    <source>
        <dbReference type="EMBL" id="MBO1323939.1"/>
    </source>
</evidence>
<evidence type="ECO:0000256" key="1">
    <source>
        <dbReference type="SAM" id="MobiDB-lite"/>
    </source>
</evidence>
<organism evidence="3 4">
    <name type="scientific">Acetobacter garciniae</name>
    <dbReference type="NCBI Taxonomy" id="2817435"/>
    <lineage>
        <taxon>Bacteria</taxon>
        <taxon>Pseudomonadati</taxon>
        <taxon>Pseudomonadota</taxon>
        <taxon>Alphaproteobacteria</taxon>
        <taxon>Acetobacterales</taxon>
        <taxon>Acetobacteraceae</taxon>
        <taxon>Acetobacter</taxon>
    </lineage>
</organism>